<accession>A0ACC3DGQ0</accession>
<proteinExistence type="predicted"/>
<comment type="caution">
    <text evidence="1">The sequence shown here is derived from an EMBL/GenBank/DDBJ whole genome shotgun (WGS) entry which is preliminary data.</text>
</comment>
<dbReference type="Proteomes" id="UP001186974">
    <property type="component" value="Unassembled WGS sequence"/>
</dbReference>
<dbReference type="EMBL" id="JAWDJW010004722">
    <property type="protein sequence ID" value="KAK3072488.1"/>
    <property type="molecule type" value="Genomic_DNA"/>
</dbReference>
<reference evidence="1" key="1">
    <citation type="submission" date="2024-09" db="EMBL/GenBank/DDBJ databases">
        <title>Black Yeasts Isolated from many extreme environments.</title>
        <authorList>
            <person name="Coleine C."/>
            <person name="Stajich J.E."/>
            <person name="Selbmann L."/>
        </authorList>
    </citation>
    <scope>NUCLEOTIDE SEQUENCE</scope>
    <source>
        <strain evidence="1">CCFEE 5737</strain>
    </source>
</reference>
<name>A0ACC3DGQ0_9PEZI</name>
<protein>
    <submittedName>
        <fullName evidence="1">Uncharacterized protein</fullName>
    </submittedName>
</protein>
<keyword evidence="2" id="KW-1185">Reference proteome</keyword>
<evidence type="ECO:0000313" key="2">
    <source>
        <dbReference type="Proteomes" id="UP001186974"/>
    </source>
</evidence>
<gene>
    <name evidence="1" type="ORF">LTS18_014626</name>
</gene>
<feature type="non-terminal residue" evidence="1">
    <location>
        <position position="332"/>
    </location>
</feature>
<organism evidence="1 2">
    <name type="scientific">Coniosporium uncinatum</name>
    <dbReference type="NCBI Taxonomy" id="93489"/>
    <lineage>
        <taxon>Eukaryota</taxon>
        <taxon>Fungi</taxon>
        <taxon>Dikarya</taxon>
        <taxon>Ascomycota</taxon>
        <taxon>Pezizomycotina</taxon>
        <taxon>Dothideomycetes</taxon>
        <taxon>Dothideomycetes incertae sedis</taxon>
        <taxon>Coniosporium</taxon>
    </lineage>
</organism>
<evidence type="ECO:0000313" key="1">
    <source>
        <dbReference type="EMBL" id="KAK3072488.1"/>
    </source>
</evidence>
<sequence>MEMPKIESLKCELSVSRRENIPFRREDLLAWPSLSPSQPYSGPTAAQFQRDYIDIIPEAWTTISLSLNEDCNELYITLYRQGQSPFILRLPMARHKSRDMDEDVFDFQEGKSELREVIELSNFSTHDARDLSIKGAKTEWWAEREALDARLHDLLINIENIWLGGFRGALSQQVRQPDLLARFQKSFQKILNRYLPSRQGKAVPKQLNFDPRVLELFTGLGDPHDESVELDEHLTDLLYFIVDILQFNGERNAYDEIDFDSLVVETLDALKVYHSSIQAIPTAAQHTIFILDKNLHAFPWESLPCLAGLSVSRLPSMEALRTRILAARNTQP</sequence>